<dbReference type="InterPro" id="IPR003591">
    <property type="entry name" value="Leu-rich_rpt_typical-subtyp"/>
</dbReference>
<evidence type="ECO:0000256" key="1">
    <source>
        <dbReference type="ARBA" id="ARBA00004167"/>
    </source>
</evidence>
<keyword evidence="9" id="KW-0675">Receptor</keyword>
<evidence type="ECO:0000313" key="9">
    <source>
        <dbReference type="EMBL" id="KAK1314201.1"/>
    </source>
</evidence>
<keyword evidence="9" id="KW-0808">Transferase</keyword>
<evidence type="ECO:0000256" key="6">
    <source>
        <dbReference type="ARBA" id="ARBA00022989"/>
    </source>
</evidence>
<keyword evidence="10" id="KW-1185">Reference proteome</keyword>
<dbReference type="InterPro" id="IPR053211">
    <property type="entry name" value="DNA_repair-toleration"/>
</dbReference>
<dbReference type="FunFam" id="3.80.10.10:FF:000095">
    <property type="entry name" value="LRR receptor-like serine/threonine-protein kinase GSO1"/>
    <property type="match status" value="1"/>
</dbReference>
<comment type="subcellular location">
    <subcellularLocation>
        <location evidence="1">Membrane</location>
        <topology evidence="1">Single-pass membrane protein</topology>
    </subcellularLocation>
</comment>
<dbReference type="GO" id="GO:0016301">
    <property type="term" value="F:kinase activity"/>
    <property type="evidence" value="ECO:0007669"/>
    <property type="project" value="UniProtKB-KW"/>
</dbReference>
<dbReference type="EMBL" id="JAUJYO010000006">
    <property type="protein sequence ID" value="KAK1314201.1"/>
    <property type="molecule type" value="Genomic_DNA"/>
</dbReference>
<keyword evidence="7" id="KW-0472">Membrane</keyword>
<name>A0AAV9EL50_ACOCL</name>
<evidence type="ECO:0000313" key="10">
    <source>
        <dbReference type="Proteomes" id="UP001180020"/>
    </source>
</evidence>
<dbReference type="Pfam" id="PF00560">
    <property type="entry name" value="LRR_1"/>
    <property type="match status" value="7"/>
</dbReference>
<evidence type="ECO:0000256" key="5">
    <source>
        <dbReference type="ARBA" id="ARBA00022737"/>
    </source>
</evidence>
<dbReference type="PANTHER" id="PTHR48060:SF21">
    <property type="entry name" value="L DOMAIN-LIKE PROTEIN"/>
    <property type="match status" value="1"/>
</dbReference>
<dbReference type="InterPro" id="IPR001611">
    <property type="entry name" value="Leu-rich_rpt"/>
</dbReference>
<keyword evidence="6" id="KW-1133">Transmembrane helix</keyword>
<dbReference type="Gene3D" id="3.80.10.10">
    <property type="entry name" value="Ribonuclease Inhibitor"/>
    <property type="match status" value="2"/>
</dbReference>
<keyword evidence="9" id="KW-0418">Kinase</keyword>
<dbReference type="Proteomes" id="UP001180020">
    <property type="component" value="Unassembled WGS sequence"/>
</dbReference>
<accession>A0AAV9EL50</accession>
<evidence type="ECO:0000256" key="7">
    <source>
        <dbReference type="ARBA" id="ARBA00023136"/>
    </source>
</evidence>
<dbReference type="PANTHER" id="PTHR48060">
    <property type="entry name" value="DNA DAMAGE-REPAIR/TOLERATION PROTEIN DRT100"/>
    <property type="match status" value="1"/>
</dbReference>
<evidence type="ECO:0000256" key="3">
    <source>
        <dbReference type="ARBA" id="ARBA00022692"/>
    </source>
</evidence>
<reference evidence="9" key="1">
    <citation type="journal article" date="2023" name="Nat. Commun.">
        <title>Diploid and tetraploid genomes of Acorus and the evolution of monocots.</title>
        <authorList>
            <person name="Ma L."/>
            <person name="Liu K.W."/>
            <person name="Li Z."/>
            <person name="Hsiao Y.Y."/>
            <person name="Qi Y."/>
            <person name="Fu T."/>
            <person name="Tang G.D."/>
            <person name="Zhang D."/>
            <person name="Sun W.H."/>
            <person name="Liu D.K."/>
            <person name="Li Y."/>
            <person name="Chen G.Z."/>
            <person name="Liu X.D."/>
            <person name="Liao X.Y."/>
            <person name="Jiang Y.T."/>
            <person name="Yu X."/>
            <person name="Hao Y."/>
            <person name="Huang J."/>
            <person name="Zhao X.W."/>
            <person name="Ke S."/>
            <person name="Chen Y.Y."/>
            <person name="Wu W.L."/>
            <person name="Hsu J.L."/>
            <person name="Lin Y.F."/>
            <person name="Huang M.D."/>
            <person name="Li C.Y."/>
            <person name="Huang L."/>
            <person name="Wang Z.W."/>
            <person name="Zhao X."/>
            <person name="Zhong W.Y."/>
            <person name="Peng D.H."/>
            <person name="Ahmad S."/>
            <person name="Lan S."/>
            <person name="Zhang J.S."/>
            <person name="Tsai W.C."/>
            <person name="Van de Peer Y."/>
            <person name="Liu Z.J."/>
        </authorList>
    </citation>
    <scope>NUCLEOTIDE SEQUENCE</scope>
    <source>
        <strain evidence="9">CP</strain>
    </source>
</reference>
<dbReference type="SMART" id="SM00369">
    <property type="entry name" value="LRR_TYP"/>
    <property type="match status" value="5"/>
</dbReference>
<keyword evidence="4" id="KW-0732">Signal</keyword>
<organism evidence="9 10">
    <name type="scientific">Acorus calamus</name>
    <name type="common">Sweet flag</name>
    <dbReference type="NCBI Taxonomy" id="4465"/>
    <lineage>
        <taxon>Eukaryota</taxon>
        <taxon>Viridiplantae</taxon>
        <taxon>Streptophyta</taxon>
        <taxon>Embryophyta</taxon>
        <taxon>Tracheophyta</taxon>
        <taxon>Spermatophyta</taxon>
        <taxon>Magnoliopsida</taxon>
        <taxon>Liliopsida</taxon>
        <taxon>Acoraceae</taxon>
        <taxon>Acorus</taxon>
    </lineage>
</organism>
<dbReference type="GO" id="GO:0016020">
    <property type="term" value="C:membrane"/>
    <property type="evidence" value="ECO:0007669"/>
    <property type="project" value="UniProtKB-SubCell"/>
</dbReference>
<protein>
    <submittedName>
        <fullName evidence="9">LRR receptor-like serine/threonine-protein kinase MRH1</fullName>
    </submittedName>
</protein>
<feature type="domain" description="Leucine-rich repeat-containing N-terminal plant-type" evidence="8">
    <location>
        <begin position="12"/>
        <end position="52"/>
    </location>
</feature>
<dbReference type="InterPro" id="IPR013210">
    <property type="entry name" value="LRR_N_plant-typ"/>
</dbReference>
<dbReference type="AlphaFoldDB" id="A0AAV9EL50"/>
<keyword evidence="2" id="KW-0433">Leucine-rich repeat</keyword>
<dbReference type="InterPro" id="IPR032675">
    <property type="entry name" value="LRR_dom_sf"/>
</dbReference>
<dbReference type="Pfam" id="PF08263">
    <property type="entry name" value="LRRNT_2"/>
    <property type="match status" value="1"/>
</dbReference>
<proteinExistence type="predicted"/>
<keyword evidence="5" id="KW-0677">Repeat</keyword>
<dbReference type="SUPFAM" id="SSF52047">
    <property type="entry name" value="RNI-like"/>
    <property type="match status" value="1"/>
</dbReference>
<evidence type="ECO:0000256" key="2">
    <source>
        <dbReference type="ARBA" id="ARBA00022614"/>
    </source>
</evidence>
<sequence>MAAIPNPPQNHPGDLSALLAFKSHITSDPHNILTNTWTTNTSFCTWTGVSCSRRRPRVTVLELINLSLTGTIAPEIGNLTFLKSLHLTNNSFNGHLPDSFGDVVPASFGRLANLQYLLLRGNSFKEGPMPSAILNMSSLIVLDLSSTGLSGSLPSDFGLHFPALQKLYIKGNRFTGSIPNSLSNASSLDLVGFSNNMFTGSVPASIGDLPLLQCLELAGNIPSEIKYMEKLEELYLEDNRLEGSIPAEIFQSKLHLSMLSLDQNMLSGPIPSNIGNLTNLQIFSVKENSLSSAIPLSISGLKQLIFLDLSFNFLEGHLPRELGNLNFLTDMDLSSNHLSGFLPITLGTS</sequence>
<keyword evidence="3" id="KW-0812">Transmembrane</keyword>
<gene>
    <name evidence="9" type="primary">MRH1</name>
    <name evidence="9" type="ORF">QJS10_CPA06g01299</name>
</gene>
<comment type="caution">
    <text evidence="9">The sequence shown here is derived from an EMBL/GenBank/DDBJ whole genome shotgun (WGS) entry which is preliminary data.</text>
</comment>
<evidence type="ECO:0000259" key="8">
    <source>
        <dbReference type="Pfam" id="PF08263"/>
    </source>
</evidence>
<evidence type="ECO:0000256" key="4">
    <source>
        <dbReference type="ARBA" id="ARBA00022729"/>
    </source>
</evidence>
<reference evidence="9" key="2">
    <citation type="submission" date="2023-06" db="EMBL/GenBank/DDBJ databases">
        <authorList>
            <person name="Ma L."/>
            <person name="Liu K.-W."/>
            <person name="Li Z."/>
            <person name="Hsiao Y.-Y."/>
            <person name="Qi Y."/>
            <person name="Fu T."/>
            <person name="Tang G."/>
            <person name="Zhang D."/>
            <person name="Sun W.-H."/>
            <person name="Liu D.-K."/>
            <person name="Li Y."/>
            <person name="Chen G.-Z."/>
            <person name="Liu X.-D."/>
            <person name="Liao X.-Y."/>
            <person name="Jiang Y.-T."/>
            <person name="Yu X."/>
            <person name="Hao Y."/>
            <person name="Huang J."/>
            <person name="Zhao X.-W."/>
            <person name="Ke S."/>
            <person name="Chen Y.-Y."/>
            <person name="Wu W.-L."/>
            <person name="Hsu J.-L."/>
            <person name="Lin Y.-F."/>
            <person name="Huang M.-D."/>
            <person name="Li C.-Y."/>
            <person name="Huang L."/>
            <person name="Wang Z.-W."/>
            <person name="Zhao X."/>
            <person name="Zhong W.-Y."/>
            <person name="Peng D.-H."/>
            <person name="Ahmad S."/>
            <person name="Lan S."/>
            <person name="Zhang J.-S."/>
            <person name="Tsai W.-C."/>
            <person name="Van De Peer Y."/>
            <person name="Liu Z.-J."/>
        </authorList>
    </citation>
    <scope>NUCLEOTIDE SEQUENCE</scope>
    <source>
        <strain evidence="9">CP</strain>
        <tissue evidence="9">Leaves</tissue>
    </source>
</reference>